<dbReference type="KEGG" id="sdf:ACG33_09130"/>
<gene>
    <name evidence="10" type="ORF">ACG33_09130</name>
</gene>
<evidence type="ECO:0000256" key="2">
    <source>
        <dbReference type="ARBA" id="ARBA00023444"/>
    </source>
</evidence>
<evidence type="ECO:0000256" key="7">
    <source>
        <dbReference type="ARBA" id="ARBA00048470"/>
    </source>
</evidence>
<dbReference type="InterPro" id="IPR040523">
    <property type="entry name" value="AsnC_trans_reg2"/>
</dbReference>
<feature type="domain" description="Siroheme decarboxylase AsnC-like ligand binding" evidence="8">
    <location>
        <begin position="64"/>
        <end position="138"/>
    </location>
</feature>
<evidence type="ECO:0000256" key="1">
    <source>
        <dbReference type="ARBA" id="ARBA00023239"/>
    </source>
</evidence>
<evidence type="ECO:0000259" key="8">
    <source>
        <dbReference type="Pfam" id="PF17805"/>
    </source>
</evidence>
<evidence type="ECO:0000313" key="11">
    <source>
        <dbReference type="Proteomes" id="UP000070250"/>
    </source>
</evidence>
<dbReference type="Gene3D" id="3.30.70.3460">
    <property type="match status" value="2"/>
</dbReference>
<feature type="domain" description="Siroheme decarboxylase AsnC-like ligand binding" evidence="8">
    <location>
        <begin position="228"/>
        <end position="315"/>
    </location>
</feature>
<accession>A0A127FA11</accession>
<dbReference type="PANTHER" id="PTHR43413">
    <property type="entry name" value="TRANSCRIPTIONAL REGULATOR, ASNC FAMILY"/>
    <property type="match status" value="1"/>
</dbReference>
<dbReference type="Pfam" id="PF17805">
    <property type="entry name" value="AsnC_trans_reg2"/>
    <property type="match status" value="2"/>
</dbReference>
<sequence>MDPLDFRLINEFQRNFPLDPAPFAGIARCLDTGEETVLTALRRLHAAGIVSRVGAVFAPRRLGASTLAAMIVPARRLEEIAASISARPEVNHNYEREHRYNLWFVVNARDETQLAGVLAAIERDTGCRVISLPLEHEFYIDLGFDLAGARKVPHAGRRIEATDLHTLTAAEHRLMGVLQHGIELVPQPFARLGAQAGMDEQAVIATLEHWRRDGLLKRFGIVVRHHELGYTANAMVVWDLPDAEANRAGSLLAAAPEVTLCYKRRRHLPQWPYNLFCMIHGRDRNVVERAVEDLRRRLDLERYPHAVLFSRLRFKQRGARYVAGATTHE</sequence>
<protein>
    <recommendedName>
        <fullName evidence="5">siroheme decarboxylase</fullName>
        <ecNumber evidence="5">4.1.1.111</ecNumber>
    </recommendedName>
</protein>
<dbReference type="RefSeq" id="WP_066920563.1">
    <property type="nucleotide sequence ID" value="NZ_CP011971.1"/>
</dbReference>
<comment type="catalytic activity">
    <reaction evidence="7">
        <text>siroheme + 2 H(+) = 12,18-didecarboxysiroheme + 2 CO2</text>
        <dbReference type="Rhea" id="RHEA:19093"/>
        <dbReference type="ChEBI" id="CHEBI:15378"/>
        <dbReference type="ChEBI" id="CHEBI:16526"/>
        <dbReference type="ChEBI" id="CHEBI:60052"/>
        <dbReference type="ChEBI" id="CHEBI:140497"/>
        <dbReference type="EC" id="4.1.1.111"/>
    </reaction>
</comment>
<evidence type="ECO:0000256" key="4">
    <source>
        <dbReference type="ARBA" id="ARBA00023465"/>
    </source>
</evidence>
<evidence type="ECO:0000256" key="6">
    <source>
        <dbReference type="ARBA" id="ARBA00045291"/>
    </source>
</evidence>
<keyword evidence="11" id="KW-1185">Reference proteome</keyword>
<evidence type="ECO:0000259" key="9">
    <source>
        <dbReference type="Pfam" id="PF22451"/>
    </source>
</evidence>
<dbReference type="InterPro" id="IPR053953">
    <property type="entry name" value="NirdL-like_HTH"/>
</dbReference>
<dbReference type="Proteomes" id="UP000070250">
    <property type="component" value="Chromosome"/>
</dbReference>
<proteinExistence type="inferred from homology"/>
<dbReference type="Gene3D" id="1.10.10.10">
    <property type="entry name" value="Winged helix-like DNA-binding domain superfamily/Winged helix DNA-binding domain"/>
    <property type="match status" value="1"/>
</dbReference>
<dbReference type="PANTHER" id="PTHR43413:SF1">
    <property type="entry name" value="SIROHEME DECARBOXYLASE NIRL SUBUNIT"/>
    <property type="match status" value="1"/>
</dbReference>
<dbReference type="Pfam" id="PF22451">
    <property type="entry name" value="NirdL-like_HTH"/>
    <property type="match status" value="2"/>
</dbReference>
<dbReference type="EMBL" id="CP011971">
    <property type="protein sequence ID" value="AMN47254.1"/>
    <property type="molecule type" value="Genomic_DNA"/>
</dbReference>
<dbReference type="PATRIC" id="fig|465721.4.peg.1943"/>
<dbReference type="AlphaFoldDB" id="A0A127FA11"/>
<feature type="domain" description="Siroheme decarboxylase NirL-like HTH" evidence="9">
    <location>
        <begin position="171"/>
        <end position="215"/>
    </location>
</feature>
<dbReference type="STRING" id="465721.ACG33_09130"/>
<name>A0A127FA11_STEDE</name>
<dbReference type="GO" id="GO:0016829">
    <property type="term" value="F:lyase activity"/>
    <property type="evidence" value="ECO:0007669"/>
    <property type="project" value="UniProtKB-KW"/>
</dbReference>
<evidence type="ECO:0000256" key="3">
    <source>
        <dbReference type="ARBA" id="ARBA00023457"/>
    </source>
</evidence>
<keyword evidence="1" id="KW-0456">Lyase</keyword>
<reference evidence="10 11" key="1">
    <citation type="submission" date="2015-06" db="EMBL/GenBank/DDBJ databases">
        <title>A Comprehensive Approach to Explore the Metabolic and Phylogenetic Diversity of Bacterial Steroid Degradation in the Environment: Testosterone as an Example.</title>
        <authorList>
            <person name="Yang F.-C."/>
            <person name="Chen Y.-L."/>
            <person name="Yu C.-P."/>
            <person name="Tang S.-L."/>
            <person name="Wang P.-H."/>
            <person name="Ismail W."/>
            <person name="Wang C.-H."/>
            <person name="Yang C.-Y."/>
            <person name="Chiang Y.-R."/>
        </authorList>
    </citation>
    <scope>NUCLEOTIDE SEQUENCE [LARGE SCALE GENOMIC DNA]</scope>
    <source>
        <strain evidence="10 11">DSM 18526</strain>
    </source>
</reference>
<evidence type="ECO:0000256" key="5">
    <source>
        <dbReference type="ARBA" id="ARBA00023471"/>
    </source>
</evidence>
<feature type="domain" description="Siroheme decarboxylase NirL-like HTH" evidence="9">
    <location>
        <begin position="7"/>
        <end position="50"/>
    </location>
</feature>
<dbReference type="OrthoDB" id="9806536at2"/>
<comment type="similarity">
    <text evidence="3">Belongs to the Ahb/Nir family.</text>
</comment>
<comment type="function">
    <text evidence="6">Involved in heme d1 biosynthesis. Catalyzes the decarboxylation of siroheme into didecarboxysiroheme.</text>
</comment>
<comment type="subunit">
    <text evidence="4">Probably forms a complex composed of NirD, NirL, NirG and NirH. All proteins are required for the total conversion of siroheme to didecarboxysiroheme.</text>
</comment>
<evidence type="ECO:0000313" key="10">
    <source>
        <dbReference type="EMBL" id="AMN47254.1"/>
    </source>
</evidence>
<organism evidence="10 11">
    <name type="scientific">Steroidobacter denitrificans</name>
    <dbReference type="NCBI Taxonomy" id="465721"/>
    <lineage>
        <taxon>Bacteria</taxon>
        <taxon>Pseudomonadati</taxon>
        <taxon>Pseudomonadota</taxon>
        <taxon>Gammaproteobacteria</taxon>
        <taxon>Steroidobacterales</taxon>
        <taxon>Steroidobacteraceae</taxon>
        <taxon>Steroidobacter</taxon>
    </lineage>
</organism>
<dbReference type="InterPro" id="IPR036388">
    <property type="entry name" value="WH-like_DNA-bd_sf"/>
</dbReference>
<dbReference type="EC" id="4.1.1.111" evidence="5"/>
<dbReference type="InterPro" id="IPR050684">
    <property type="entry name" value="HTH-Siroheme_Decarb"/>
</dbReference>
<comment type="pathway">
    <text evidence="2">Porphyrin-containing compound metabolism.</text>
</comment>